<sequence length="106" mass="12202">MIVIGWAGRDWSRSYARQILINSYLSPPNQAGKTMLVTEEAFFSALDQLCVNPSGYFVLLRKAFDASVWRTCLQRPISCLGAKLTARAFWIRRSELYIRRSITRLI</sequence>
<reference evidence="1" key="1">
    <citation type="journal article" date="2023" name="G3 (Bethesda)">
        <title>A reference genome for the long-term kleptoplast-retaining sea slug Elysia crispata morphotype clarki.</title>
        <authorList>
            <person name="Eastman K.E."/>
            <person name="Pendleton A.L."/>
            <person name="Shaikh M.A."/>
            <person name="Suttiyut T."/>
            <person name="Ogas R."/>
            <person name="Tomko P."/>
            <person name="Gavelis G."/>
            <person name="Widhalm J.R."/>
            <person name="Wisecaver J.H."/>
        </authorList>
    </citation>
    <scope>NUCLEOTIDE SEQUENCE</scope>
    <source>
        <strain evidence="1">ECLA1</strain>
    </source>
</reference>
<accession>A0AAE1DP31</accession>
<dbReference type="AlphaFoldDB" id="A0AAE1DP31"/>
<evidence type="ECO:0000313" key="1">
    <source>
        <dbReference type="EMBL" id="KAK3777467.1"/>
    </source>
</evidence>
<comment type="caution">
    <text evidence="1">The sequence shown here is derived from an EMBL/GenBank/DDBJ whole genome shotgun (WGS) entry which is preliminary data.</text>
</comment>
<name>A0AAE1DP31_9GAST</name>
<protein>
    <submittedName>
        <fullName evidence="1">Uncharacterized protein</fullName>
    </submittedName>
</protein>
<evidence type="ECO:0000313" key="2">
    <source>
        <dbReference type="Proteomes" id="UP001283361"/>
    </source>
</evidence>
<gene>
    <name evidence="1" type="ORF">RRG08_032570</name>
</gene>
<proteinExistence type="predicted"/>
<organism evidence="1 2">
    <name type="scientific">Elysia crispata</name>
    <name type="common">lettuce slug</name>
    <dbReference type="NCBI Taxonomy" id="231223"/>
    <lineage>
        <taxon>Eukaryota</taxon>
        <taxon>Metazoa</taxon>
        <taxon>Spiralia</taxon>
        <taxon>Lophotrochozoa</taxon>
        <taxon>Mollusca</taxon>
        <taxon>Gastropoda</taxon>
        <taxon>Heterobranchia</taxon>
        <taxon>Euthyneura</taxon>
        <taxon>Panpulmonata</taxon>
        <taxon>Sacoglossa</taxon>
        <taxon>Placobranchoidea</taxon>
        <taxon>Plakobranchidae</taxon>
        <taxon>Elysia</taxon>
    </lineage>
</organism>
<dbReference type="Proteomes" id="UP001283361">
    <property type="component" value="Unassembled WGS sequence"/>
</dbReference>
<dbReference type="EMBL" id="JAWDGP010003079">
    <property type="protein sequence ID" value="KAK3777467.1"/>
    <property type="molecule type" value="Genomic_DNA"/>
</dbReference>
<keyword evidence="2" id="KW-1185">Reference proteome</keyword>